<reference evidence="17" key="1">
    <citation type="submission" date="2012-11" db="EMBL/GenBank/DDBJ databases">
        <authorList>
            <person name="Lucero-Rivera Y.E."/>
            <person name="Tovar-Ramirez D."/>
        </authorList>
    </citation>
    <scope>NUCLEOTIDE SEQUENCE [LARGE SCALE GENOMIC DNA]</scope>
    <source>
        <strain evidence="17">Araruama</strain>
    </source>
</reference>
<evidence type="ECO:0000256" key="11">
    <source>
        <dbReference type="ARBA" id="ARBA00023012"/>
    </source>
</evidence>
<dbReference type="GO" id="GO:0004721">
    <property type="term" value="F:phosphoprotein phosphatase activity"/>
    <property type="evidence" value="ECO:0007669"/>
    <property type="project" value="TreeGrafter"/>
</dbReference>
<dbReference type="SUPFAM" id="SSF55874">
    <property type="entry name" value="ATPase domain of HSP90 chaperone/DNA topoisomerase II/histidine kinase"/>
    <property type="match status" value="1"/>
</dbReference>
<feature type="transmembrane region" description="Helical" evidence="13">
    <location>
        <begin position="149"/>
        <end position="168"/>
    </location>
</feature>
<dbReference type="InterPro" id="IPR036890">
    <property type="entry name" value="HATPase_C_sf"/>
</dbReference>
<dbReference type="InterPro" id="IPR003661">
    <property type="entry name" value="HisK_dim/P_dom"/>
</dbReference>
<dbReference type="CDD" id="cd00082">
    <property type="entry name" value="HisKA"/>
    <property type="match status" value="1"/>
</dbReference>
<evidence type="ECO:0000256" key="5">
    <source>
        <dbReference type="ARBA" id="ARBA00022475"/>
    </source>
</evidence>
<dbReference type="CDD" id="cd06225">
    <property type="entry name" value="HAMP"/>
    <property type="match status" value="1"/>
</dbReference>
<dbReference type="SUPFAM" id="SSF55785">
    <property type="entry name" value="PYP-like sensor domain (PAS domain)"/>
    <property type="match status" value="1"/>
</dbReference>
<dbReference type="InterPro" id="IPR013656">
    <property type="entry name" value="PAS_4"/>
</dbReference>
<evidence type="ECO:0000256" key="7">
    <source>
        <dbReference type="ARBA" id="ARBA00022679"/>
    </source>
</evidence>
<comment type="subcellular location">
    <subcellularLocation>
        <location evidence="2">Cell membrane</location>
    </subcellularLocation>
    <subcellularLocation>
        <location evidence="3">Membrane raft</location>
        <topology evidence="3">Multi-pass membrane protein</topology>
    </subcellularLocation>
</comment>
<dbReference type="FunFam" id="1.10.287.130:FF:000001">
    <property type="entry name" value="Two-component sensor histidine kinase"/>
    <property type="match status" value="1"/>
</dbReference>
<evidence type="ECO:0000256" key="4">
    <source>
        <dbReference type="ARBA" id="ARBA00012438"/>
    </source>
</evidence>
<dbReference type="InterPro" id="IPR036097">
    <property type="entry name" value="HisK_dim/P_sf"/>
</dbReference>
<accession>A0A1V1PB60</accession>
<dbReference type="EC" id="2.7.13.3" evidence="4"/>
<dbReference type="GO" id="GO:0005886">
    <property type="term" value="C:plasma membrane"/>
    <property type="evidence" value="ECO:0007669"/>
    <property type="project" value="UniProtKB-SubCell"/>
</dbReference>
<gene>
    <name evidence="16" type="ORF">OMM_02039</name>
</gene>
<dbReference type="PROSITE" id="PS50109">
    <property type="entry name" value="HIS_KIN"/>
    <property type="match status" value="1"/>
</dbReference>
<dbReference type="Gene3D" id="3.30.450.20">
    <property type="entry name" value="PAS domain"/>
    <property type="match status" value="1"/>
</dbReference>
<feature type="domain" description="HAMP" evidence="15">
    <location>
        <begin position="169"/>
        <end position="221"/>
    </location>
</feature>
<dbReference type="CDD" id="cd00075">
    <property type="entry name" value="HATPase"/>
    <property type="match status" value="1"/>
</dbReference>
<evidence type="ECO:0000256" key="13">
    <source>
        <dbReference type="SAM" id="Phobius"/>
    </source>
</evidence>
<evidence type="ECO:0000256" key="1">
    <source>
        <dbReference type="ARBA" id="ARBA00000085"/>
    </source>
</evidence>
<comment type="caution">
    <text evidence="16">The sequence shown here is derived from an EMBL/GenBank/DDBJ whole genome shotgun (WGS) entry which is preliminary data.</text>
</comment>
<protein>
    <recommendedName>
        <fullName evidence="4">histidine kinase</fullName>
        <ecNumber evidence="4">2.7.13.3</ecNumber>
    </recommendedName>
</protein>
<feature type="domain" description="Histidine kinase" evidence="14">
    <location>
        <begin position="350"/>
        <end position="569"/>
    </location>
</feature>
<evidence type="ECO:0000256" key="12">
    <source>
        <dbReference type="ARBA" id="ARBA00023136"/>
    </source>
</evidence>
<dbReference type="InterPro" id="IPR005467">
    <property type="entry name" value="His_kinase_dom"/>
</dbReference>
<evidence type="ECO:0000256" key="8">
    <source>
        <dbReference type="ARBA" id="ARBA00022741"/>
    </source>
</evidence>
<dbReference type="SMART" id="SM00304">
    <property type="entry name" value="HAMP"/>
    <property type="match status" value="1"/>
</dbReference>
<keyword evidence="8" id="KW-0547">Nucleotide-binding</keyword>
<dbReference type="Gene3D" id="1.10.287.130">
    <property type="match status" value="1"/>
</dbReference>
<dbReference type="InterPro" id="IPR004358">
    <property type="entry name" value="Sig_transdc_His_kin-like_C"/>
</dbReference>
<dbReference type="PANTHER" id="PTHR45453">
    <property type="entry name" value="PHOSPHATE REGULON SENSOR PROTEIN PHOR"/>
    <property type="match status" value="1"/>
</dbReference>
<organism evidence="16 17">
    <name type="scientific">Candidatus Magnetoglobus multicellularis str. Araruama</name>
    <dbReference type="NCBI Taxonomy" id="890399"/>
    <lineage>
        <taxon>Bacteria</taxon>
        <taxon>Pseudomonadati</taxon>
        <taxon>Thermodesulfobacteriota</taxon>
        <taxon>Desulfobacteria</taxon>
        <taxon>Desulfobacterales</taxon>
        <taxon>Desulfobacteraceae</taxon>
        <taxon>Candidatus Magnetoglobus</taxon>
    </lineage>
</organism>
<dbReference type="AlphaFoldDB" id="A0A1V1PB60"/>
<evidence type="ECO:0000256" key="6">
    <source>
        <dbReference type="ARBA" id="ARBA00022553"/>
    </source>
</evidence>
<dbReference type="PANTHER" id="PTHR45453:SF1">
    <property type="entry name" value="PHOSPHATE REGULON SENSOR PROTEIN PHOR"/>
    <property type="match status" value="1"/>
</dbReference>
<evidence type="ECO:0000256" key="10">
    <source>
        <dbReference type="ARBA" id="ARBA00022840"/>
    </source>
</evidence>
<dbReference type="GO" id="GO:0005524">
    <property type="term" value="F:ATP binding"/>
    <property type="evidence" value="ECO:0007669"/>
    <property type="project" value="UniProtKB-KW"/>
</dbReference>
<keyword evidence="7" id="KW-0808">Transferase</keyword>
<dbReference type="SUPFAM" id="SSF47384">
    <property type="entry name" value="Homodimeric domain of signal transducing histidine kinase"/>
    <property type="match status" value="1"/>
</dbReference>
<dbReference type="Pfam" id="PF02518">
    <property type="entry name" value="HATPase_c"/>
    <property type="match status" value="1"/>
</dbReference>
<name>A0A1V1PB60_9BACT</name>
<dbReference type="PRINTS" id="PR00344">
    <property type="entry name" value="BCTRLSENSOR"/>
</dbReference>
<keyword evidence="9 16" id="KW-0418">Kinase</keyword>
<dbReference type="PROSITE" id="PS50885">
    <property type="entry name" value="HAMP"/>
    <property type="match status" value="1"/>
</dbReference>
<keyword evidence="5" id="KW-1003">Cell membrane</keyword>
<dbReference type="SMART" id="SM00388">
    <property type="entry name" value="HisKA"/>
    <property type="match status" value="1"/>
</dbReference>
<evidence type="ECO:0000256" key="3">
    <source>
        <dbReference type="ARBA" id="ARBA00004314"/>
    </source>
</evidence>
<evidence type="ECO:0000256" key="9">
    <source>
        <dbReference type="ARBA" id="ARBA00022777"/>
    </source>
</evidence>
<dbReference type="FunFam" id="3.30.565.10:FF:000023">
    <property type="entry name" value="PAS domain-containing sensor histidine kinase"/>
    <property type="match status" value="1"/>
</dbReference>
<dbReference type="Pfam" id="PF08448">
    <property type="entry name" value="PAS_4"/>
    <property type="match status" value="1"/>
</dbReference>
<proteinExistence type="predicted"/>
<keyword evidence="13" id="KW-1133">Transmembrane helix</keyword>
<keyword evidence="6" id="KW-0597">Phosphoprotein</keyword>
<dbReference type="SMART" id="SM00387">
    <property type="entry name" value="HATPase_c"/>
    <property type="match status" value="1"/>
</dbReference>
<evidence type="ECO:0000259" key="15">
    <source>
        <dbReference type="PROSITE" id="PS50885"/>
    </source>
</evidence>
<evidence type="ECO:0000259" key="14">
    <source>
        <dbReference type="PROSITE" id="PS50109"/>
    </source>
</evidence>
<keyword evidence="10" id="KW-0067">ATP-binding</keyword>
<dbReference type="InterPro" id="IPR003594">
    <property type="entry name" value="HATPase_dom"/>
</dbReference>
<evidence type="ECO:0000313" key="16">
    <source>
        <dbReference type="EMBL" id="ETR72016.1"/>
    </source>
</evidence>
<dbReference type="Proteomes" id="UP000189670">
    <property type="component" value="Unassembled WGS sequence"/>
</dbReference>
<sequence length="572" mass="63951">MAVGWYAISSLKSFYVDQAITYLQNQGHLLEHEIYQYLSPVDTVSIDRICKSIGDDASIRVSILLPDGTVIGDSKMQPSEIDNNADRPEIVDASNGKIGISCRTDRKNHQNMMFVAIPLNKQNQPIAIIRTSIPLTFIEKSLQALEIKIFVGGLIIALLASLLCLYISRRISRPIEEMKQGAEQFSKGNFTFKLHTPISKEFSSLADAMNHMAVHLEDRIKTVTNQQKEIEAILSSMLEGVIAVDPEERIININQSATTMLADTNNANDYIGRHIQERFRNPVVHDFVRITLTKGKIQQADIQLHGKHVINVSCSPLCDISNRTIGALLVLNDVTQLRHLENVRRDFVANVSHEIRTPLTSIKGFVETLLSGALDEPEEAKRFLNIIDKHVIRLTAVIEDLLQLAKIEQNGTQKELDRSEGNIKDLILAAIQVCQLEADNKNIKINLNCDKRLTFMINIPLIEQAVVNLLDNAIKYSGENSSVDIEAQQIRNCLNIRIRDYGPGIARVHLKRLFERFYRVDKARSRKLGGTGLGLAIVKHIVQAHGGSVNVDSWPGKGSTFIIQITKNGKPS</sequence>
<dbReference type="GO" id="GO:0045121">
    <property type="term" value="C:membrane raft"/>
    <property type="evidence" value="ECO:0007669"/>
    <property type="project" value="UniProtKB-SubCell"/>
</dbReference>
<dbReference type="Gene3D" id="6.10.340.10">
    <property type="match status" value="1"/>
</dbReference>
<keyword evidence="11" id="KW-0902">Two-component regulatory system</keyword>
<dbReference type="InterPro" id="IPR035965">
    <property type="entry name" value="PAS-like_dom_sf"/>
</dbReference>
<dbReference type="SUPFAM" id="SSF158472">
    <property type="entry name" value="HAMP domain-like"/>
    <property type="match status" value="1"/>
</dbReference>
<keyword evidence="12 13" id="KW-0472">Membrane</keyword>
<dbReference type="Pfam" id="PF00512">
    <property type="entry name" value="HisKA"/>
    <property type="match status" value="1"/>
</dbReference>
<evidence type="ECO:0000256" key="2">
    <source>
        <dbReference type="ARBA" id="ARBA00004236"/>
    </source>
</evidence>
<dbReference type="GO" id="GO:0016036">
    <property type="term" value="P:cellular response to phosphate starvation"/>
    <property type="evidence" value="ECO:0007669"/>
    <property type="project" value="TreeGrafter"/>
</dbReference>
<keyword evidence="13" id="KW-0812">Transmembrane</keyword>
<dbReference type="InterPro" id="IPR003660">
    <property type="entry name" value="HAMP_dom"/>
</dbReference>
<dbReference type="Gene3D" id="3.30.565.10">
    <property type="entry name" value="Histidine kinase-like ATPase, C-terminal domain"/>
    <property type="match status" value="1"/>
</dbReference>
<dbReference type="Pfam" id="PF00672">
    <property type="entry name" value="HAMP"/>
    <property type="match status" value="1"/>
</dbReference>
<dbReference type="EMBL" id="ATBP01000193">
    <property type="protein sequence ID" value="ETR72016.1"/>
    <property type="molecule type" value="Genomic_DNA"/>
</dbReference>
<dbReference type="InterPro" id="IPR050351">
    <property type="entry name" value="BphY/WalK/GraS-like"/>
</dbReference>
<dbReference type="GO" id="GO:0000155">
    <property type="term" value="F:phosphorelay sensor kinase activity"/>
    <property type="evidence" value="ECO:0007669"/>
    <property type="project" value="InterPro"/>
</dbReference>
<evidence type="ECO:0000313" key="17">
    <source>
        <dbReference type="Proteomes" id="UP000189670"/>
    </source>
</evidence>
<comment type="catalytic activity">
    <reaction evidence="1">
        <text>ATP + protein L-histidine = ADP + protein N-phospho-L-histidine.</text>
        <dbReference type="EC" id="2.7.13.3"/>
    </reaction>
</comment>